<dbReference type="EMBL" id="JBEPMP010000001">
    <property type="protein sequence ID" value="MET3728188.1"/>
    <property type="molecule type" value="Genomic_DNA"/>
</dbReference>
<accession>A0ABV2LHX7</accession>
<protein>
    <submittedName>
        <fullName evidence="1">Uncharacterized protein</fullName>
    </submittedName>
</protein>
<organism evidence="1 2">
    <name type="scientific">Fictibacillus halophilus</name>
    <dbReference type="NCBI Taxonomy" id="1610490"/>
    <lineage>
        <taxon>Bacteria</taxon>
        <taxon>Bacillati</taxon>
        <taxon>Bacillota</taxon>
        <taxon>Bacilli</taxon>
        <taxon>Bacillales</taxon>
        <taxon>Fictibacillaceae</taxon>
        <taxon>Fictibacillus</taxon>
    </lineage>
</organism>
<dbReference type="RefSeq" id="WP_198767488.1">
    <property type="nucleotide sequence ID" value="NZ_JAEACF010000001.1"/>
</dbReference>
<dbReference type="Proteomes" id="UP001549097">
    <property type="component" value="Unassembled WGS sequence"/>
</dbReference>
<sequence>MKTLKSNRRAFIEENEKYIKDRYKLISNVNKNLLALNLYRHSDLLNGVSSVLGCENDLKISDFKDLATVHFLLKCARNDIHKKFIYILANIDRNTNVNQIETRGYIQGSVDWNSTYKRRMITGFQDSSLFICNPSQKIYDIPSNQLIRYIIEFIYRAIPVALKAAPGNSEGWTQKLEHLFDEIKQLRMHPRLRGISIPDHLQYKTIQSTKKHRNSIYREIADLGELYYKLFYLHETQTLSNVINEQLIVPKKNDKIFEFVILFELMNMLEFFRKRFGGERKTTLIRAEEKTVFTYIYPKNDNEYIHISIYYQHVPIEFKGSQYVKTLKRYSIENIKTRQPDIILVVKHFNKNTIIKKRSSIIEIKYSDSRLYLGEGVHDLLSYLHDFSHTFTKNPKSLLTIWDSKMIIPELSEEINQEIWLTDYSRLKSSLKNFIIKTLK</sequence>
<evidence type="ECO:0000313" key="1">
    <source>
        <dbReference type="EMBL" id="MET3728188.1"/>
    </source>
</evidence>
<reference evidence="1 2" key="1">
    <citation type="submission" date="2024-06" db="EMBL/GenBank/DDBJ databases">
        <title>Genomic Encyclopedia of Type Strains, Phase IV (KMG-IV): sequencing the most valuable type-strain genomes for metagenomic binning, comparative biology and taxonomic classification.</title>
        <authorList>
            <person name="Goeker M."/>
        </authorList>
    </citation>
    <scope>NUCLEOTIDE SEQUENCE [LARGE SCALE GENOMIC DNA]</scope>
    <source>
        <strain evidence="1 2">DSM 100124</strain>
    </source>
</reference>
<comment type="caution">
    <text evidence="1">The sequence shown here is derived from an EMBL/GenBank/DDBJ whole genome shotgun (WGS) entry which is preliminary data.</text>
</comment>
<keyword evidence="2" id="KW-1185">Reference proteome</keyword>
<name>A0ABV2LHX7_9BACL</name>
<gene>
    <name evidence="1" type="ORF">ABID52_001769</name>
</gene>
<proteinExistence type="predicted"/>
<evidence type="ECO:0000313" key="2">
    <source>
        <dbReference type="Proteomes" id="UP001549097"/>
    </source>
</evidence>